<sequence length="260" mass="30204">MKKKINHCLLLFLIIFTALFLMGFRKMKSSDYNKVRGVIVENCNKVGLHGKVTITKLYWTALEIPTYHVTYTYSEKTYDNQKVVLEQNTAIYEDRSSDSYGNVPEYKESFLKQKSVQKVEKKIEKQLKKQKLGLPISSFSFLSNFSHDEKEKNLDTLASDNLKEGKKDFAGYYQIPYQTLIDKELIEMVIYIDDDASVKSQDLKDAAKKLDASNLPNGEYSFYQSNFEDGPNNSVDYNFKVKDRKVVFYEDENLVLEDDD</sequence>
<comment type="caution">
    <text evidence="1">The sequence shown here is derived from an EMBL/GenBank/DDBJ whole genome shotgun (WGS) entry which is preliminary data.</text>
</comment>
<protein>
    <submittedName>
        <fullName evidence="1">Uncharacterized protein</fullName>
    </submittedName>
</protein>
<gene>
    <name evidence="1" type="ORF">FBF48_05110</name>
</gene>
<dbReference type="AlphaFoldDB" id="A0AAX2V2F8"/>
<dbReference type="RefSeq" id="WP_139724258.1">
    <property type="nucleotide sequence ID" value="NZ_LXIN01000012.1"/>
</dbReference>
<dbReference type="Proteomes" id="UP000308186">
    <property type="component" value="Unassembled WGS sequence"/>
</dbReference>
<dbReference type="EMBL" id="VDCW01000005">
    <property type="protein sequence ID" value="TNF67631.1"/>
    <property type="molecule type" value="Genomic_DNA"/>
</dbReference>
<evidence type="ECO:0000313" key="2">
    <source>
        <dbReference type="Proteomes" id="UP000308186"/>
    </source>
</evidence>
<proteinExistence type="predicted"/>
<organism evidence="1 2">
    <name type="scientific">Streptococcus salivarius</name>
    <dbReference type="NCBI Taxonomy" id="1304"/>
    <lineage>
        <taxon>Bacteria</taxon>
        <taxon>Bacillati</taxon>
        <taxon>Bacillota</taxon>
        <taxon>Bacilli</taxon>
        <taxon>Lactobacillales</taxon>
        <taxon>Streptococcaceae</taxon>
        <taxon>Streptococcus</taxon>
    </lineage>
</organism>
<reference evidence="1 2" key="1">
    <citation type="submission" date="2019-06" db="EMBL/GenBank/DDBJ databases">
        <title>Genome Announcement To Ensure Probiotic Safety of Streptococcus salivarius UBSS01.</title>
        <authorList>
            <person name="Sulthana A."/>
            <person name="Lakshmi S.G."/>
            <person name="Madempudi R.S."/>
        </authorList>
    </citation>
    <scope>NUCLEOTIDE SEQUENCE [LARGE SCALE GENOMIC DNA]</scope>
    <source>
        <strain evidence="1 2">UBSS01</strain>
    </source>
</reference>
<name>A0AAX2V2F8_STRSL</name>
<evidence type="ECO:0000313" key="1">
    <source>
        <dbReference type="EMBL" id="TNF67631.1"/>
    </source>
</evidence>
<accession>A0AAX2V2F8</accession>